<evidence type="ECO:0000256" key="1">
    <source>
        <dbReference type="ARBA" id="ARBA00022679"/>
    </source>
</evidence>
<dbReference type="Pfam" id="PF16575">
    <property type="entry name" value="CLP1_P"/>
    <property type="match status" value="1"/>
</dbReference>
<evidence type="ECO:0000259" key="5">
    <source>
        <dbReference type="Pfam" id="PF16575"/>
    </source>
</evidence>
<dbReference type="InterPro" id="IPR032319">
    <property type="entry name" value="CLP1_P"/>
</dbReference>
<protein>
    <submittedName>
        <fullName evidence="6">GTP-binding protein</fullName>
    </submittedName>
</protein>
<dbReference type="PANTHER" id="PTHR12755:SF3">
    <property type="entry name" value="POLYNUCLEOTIDE 5'-HYDROXYL-KINASE NOL9"/>
    <property type="match status" value="1"/>
</dbReference>
<gene>
    <name evidence="6" type="ORF">HGMM_F37H05C26</name>
</gene>
<keyword evidence="2" id="KW-0547">Nucleotide-binding</keyword>
<dbReference type="AlphaFoldDB" id="H5SJU7"/>
<evidence type="ECO:0000256" key="2">
    <source>
        <dbReference type="ARBA" id="ARBA00022741"/>
    </source>
</evidence>
<evidence type="ECO:0000256" key="3">
    <source>
        <dbReference type="ARBA" id="ARBA00022777"/>
    </source>
</evidence>
<dbReference type="InterPro" id="IPR045116">
    <property type="entry name" value="Clp1/Grc3"/>
</dbReference>
<keyword evidence="1" id="KW-0808">Transferase</keyword>
<organism evidence="6">
    <name type="scientific">uncultured Acetothermia bacterium</name>
    <dbReference type="NCBI Taxonomy" id="236499"/>
    <lineage>
        <taxon>Bacteria</taxon>
        <taxon>Candidatus Bipolaricaulota</taxon>
        <taxon>environmental samples</taxon>
    </lineage>
</organism>
<sequence>MNSQDLEPVLQRISPRSVALFVGATDTGKTTLIRELHRRLGGEVIDADVGQSWLGPPTCVSRGSLTNEHTEIRASYFVGDISPRGNFLQVLTGAAHCLRDAPRPLLIDTDGYIMGEAARAYKSELIRLVQPDVLVLLQRAGELNYYKLYARYGITVIEIPVTHGGSKPREARIAAREDAFRRYFQGAALRHWRLAELGVERTLIGHGEPLDVTLLSNLLACSVLAAWRLPPTATLVVERWPFSVLEAQRALGVESLSVLVWGELKDSLVGCWAGTRFEGLGTVQELSSETIGIWTPVERASVIQWGSLKVFPDGRHLRASLDVQAYQGRA</sequence>
<evidence type="ECO:0000313" key="6">
    <source>
        <dbReference type="EMBL" id="BAL56433.1"/>
    </source>
</evidence>
<reference evidence="6" key="1">
    <citation type="journal article" date="2005" name="Environ. Microbiol.">
        <title>Genetic and functional properties of uncultivated thermophilic crenarchaeotes from a subsurface gold mine as revealed by analysis of genome fragments.</title>
        <authorList>
            <person name="Nunoura T."/>
            <person name="Hirayama H."/>
            <person name="Takami H."/>
            <person name="Oida H."/>
            <person name="Nishi S."/>
            <person name="Shimamura S."/>
            <person name="Suzuki Y."/>
            <person name="Inagaki F."/>
            <person name="Takai K."/>
            <person name="Nealson K.H."/>
            <person name="Horikoshi K."/>
        </authorList>
    </citation>
    <scope>NUCLEOTIDE SEQUENCE</scope>
</reference>
<feature type="domain" description="Clp1 P-loop" evidence="5">
    <location>
        <begin position="23"/>
        <end position="186"/>
    </location>
</feature>
<name>H5SJU7_9BACT</name>
<dbReference type="GO" id="GO:0006396">
    <property type="term" value="P:RNA processing"/>
    <property type="evidence" value="ECO:0007669"/>
    <property type="project" value="InterPro"/>
</dbReference>
<dbReference type="SUPFAM" id="SSF52540">
    <property type="entry name" value="P-loop containing nucleoside triphosphate hydrolases"/>
    <property type="match status" value="1"/>
</dbReference>
<dbReference type="GO" id="GO:0051731">
    <property type="term" value="F:polynucleotide 5'-hydroxyl-kinase activity"/>
    <property type="evidence" value="ECO:0007669"/>
    <property type="project" value="InterPro"/>
</dbReference>
<accession>H5SJU7</accession>
<keyword evidence="4" id="KW-0067">ATP-binding</keyword>
<dbReference type="GO" id="GO:0005524">
    <property type="term" value="F:ATP binding"/>
    <property type="evidence" value="ECO:0007669"/>
    <property type="project" value="UniProtKB-KW"/>
</dbReference>
<dbReference type="PANTHER" id="PTHR12755">
    <property type="entry name" value="CLEAVAGE/POLYADENYLATION FACTOR IA SUBUNIT CLP1P"/>
    <property type="match status" value="1"/>
</dbReference>
<dbReference type="EMBL" id="AP011747">
    <property type="protein sequence ID" value="BAL56433.1"/>
    <property type="molecule type" value="Genomic_DNA"/>
</dbReference>
<reference evidence="6" key="2">
    <citation type="journal article" date="2012" name="PLoS ONE">
        <title>A Deeply Branching Thermophilic Bacterium with an Ancient Acetyl-CoA Pathway Dominates a Subsurface Ecosystem.</title>
        <authorList>
            <person name="Takami H."/>
            <person name="Noguchi H."/>
            <person name="Takaki Y."/>
            <person name="Uchiyama I."/>
            <person name="Toyoda A."/>
            <person name="Nishi S."/>
            <person name="Chee G.-J."/>
            <person name="Arai W."/>
            <person name="Nunoura T."/>
            <person name="Itoh T."/>
            <person name="Hattori M."/>
            <person name="Takai K."/>
        </authorList>
    </citation>
    <scope>NUCLEOTIDE SEQUENCE</scope>
</reference>
<keyword evidence="3" id="KW-0418">Kinase</keyword>
<proteinExistence type="predicted"/>
<dbReference type="InterPro" id="IPR027417">
    <property type="entry name" value="P-loop_NTPase"/>
</dbReference>
<evidence type="ECO:0000256" key="4">
    <source>
        <dbReference type="ARBA" id="ARBA00022840"/>
    </source>
</evidence>
<dbReference type="Gene3D" id="3.40.50.300">
    <property type="entry name" value="P-loop containing nucleotide triphosphate hydrolases"/>
    <property type="match status" value="1"/>
</dbReference>